<evidence type="ECO:0000313" key="3">
    <source>
        <dbReference type="Proteomes" id="UP000266273"/>
    </source>
</evidence>
<evidence type="ECO:0000313" key="2">
    <source>
        <dbReference type="EMBL" id="RIA47512.1"/>
    </source>
</evidence>
<dbReference type="OrthoDB" id="5402150at2"/>
<dbReference type="CDD" id="cd07313">
    <property type="entry name" value="terB_like_2"/>
    <property type="match status" value="1"/>
</dbReference>
<dbReference type="InterPro" id="IPR029024">
    <property type="entry name" value="TerB-like"/>
</dbReference>
<proteinExistence type="predicted"/>
<dbReference type="EMBL" id="QXDF01000002">
    <property type="protein sequence ID" value="RIA47512.1"/>
    <property type="molecule type" value="Genomic_DNA"/>
</dbReference>
<dbReference type="SUPFAM" id="SSF158682">
    <property type="entry name" value="TerB-like"/>
    <property type="match status" value="1"/>
</dbReference>
<sequence length="152" mass="17270">MIKTLGQVLDNLMSGDSAKEETERVDDTRLAAAALLVHASTIDGYVEEAETERLQDVLKERYGLSGDQLHELVVAAERSERDAVDIYSFTSKLKKALSEEDRLEIIEMMWEIAYADGEVHGYEENLIWRTAELLGISSRERIRARKKVEAQQ</sequence>
<reference evidence="2 3" key="1">
    <citation type="submission" date="2018-08" db="EMBL/GenBank/DDBJ databases">
        <title>Genomic Encyclopedia of Archaeal and Bacterial Type Strains, Phase II (KMG-II): from individual species to whole genera.</title>
        <authorList>
            <person name="Goeker M."/>
        </authorList>
    </citation>
    <scope>NUCLEOTIDE SEQUENCE [LARGE SCALE GENOMIC DNA]</scope>
    <source>
        <strain evidence="2 3">DSM 5002</strain>
    </source>
</reference>
<dbReference type="Proteomes" id="UP000266273">
    <property type="component" value="Unassembled WGS sequence"/>
</dbReference>
<protein>
    <submittedName>
        <fullName evidence="2">Putative tellurite resistance protein B-like protein</fullName>
    </submittedName>
</protein>
<dbReference type="RefSeq" id="WP_119061894.1">
    <property type="nucleotide sequence ID" value="NZ_QXDF01000002.1"/>
</dbReference>
<keyword evidence="3" id="KW-1185">Reference proteome</keyword>
<organism evidence="2 3">
    <name type="scientific">Dichotomicrobium thermohalophilum</name>
    <dbReference type="NCBI Taxonomy" id="933063"/>
    <lineage>
        <taxon>Bacteria</taxon>
        <taxon>Pseudomonadati</taxon>
        <taxon>Pseudomonadota</taxon>
        <taxon>Alphaproteobacteria</taxon>
        <taxon>Hyphomicrobiales</taxon>
        <taxon>Hyphomicrobiaceae</taxon>
        <taxon>Dichotomicrobium</taxon>
    </lineage>
</organism>
<evidence type="ECO:0000259" key="1">
    <source>
        <dbReference type="Pfam" id="PF05099"/>
    </source>
</evidence>
<gene>
    <name evidence="2" type="ORF">BXY53_2066</name>
</gene>
<accession>A0A397PET5</accession>
<feature type="domain" description="Co-chaperone DjlA N-terminal" evidence="1">
    <location>
        <begin position="29"/>
        <end position="146"/>
    </location>
</feature>
<dbReference type="InterPro" id="IPR007791">
    <property type="entry name" value="DjlA_N"/>
</dbReference>
<dbReference type="AlphaFoldDB" id="A0A397PET5"/>
<comment type="caution">
    <text evidence="2">The sequence shown here is derived from an EMBL/GenBank/DDBJ whole genome shotgun (WGS) entry which is preliminary data.</text>
</comment>
<dbReference type="Pfam" id="PF05099">
    <property type="entry name" value="TerB"/>
    <property type="match status" value="1"/>
</dbReference>
<name>A0A397PET5_9HYPH</name>
<dbReference type="Gene3D" id="1.10.3680.10">
    <property type="entry name" value="TerB-like"/>
    <property type="match status" value="1"/>
</dbReference>